<dbReference type="AlphaFoldDB" id="A0A5C3F0T4"/>
<keyword evidence="2" id="KW-0805">Transcription regulation</keyword>
<evidence type="ECO:0000313" key="8">
    <source>
        <dbReference type="EMBL" id="SPO37635.1"/>
    </source>
</evidence>
<dbReference type="CDD" id="cd12148">
    <property type="entry name" value="fungal_TF_MHR"/>
    <property type="match status" value="1"/>
</dbReference>
<proteinExistence type="predicted"/>
<dbReference type="InterPro" id="IPR051089">
    <property type="entry name" value="prtT"/>
</dbReference>
<dbReference type="Gene3D" id="4.10.240.10">
    <property type="entry name" value="Zn(2)-C6 fungal-type DNA-binding domain"/>
    <property type="match status" value="1"/>
</dbReference>
<evidence type="ECO:0000256" key="6">
    <source>
        <dbReference type="SAM" id="MobiDB-lite"/>
    </source>
</evidence>
<keyword evidence="9" id="KW-1185">Reference proteome</keyword>
<sequence length="849" mass="92417">MSARSPPPPSSAVTSAASSQLVPSHTSPASTSVSASSPPPPPRSSAAADPQHPSTAISSTAATPAHDTKKVSCLECRASKVKCSGGSTCSRCKRLKRSCEYRSHKRGRKSDNSKIQRLESTVSSLTHALNQINAHASCSSSIATPTAEDPDQPDNLGLPTLSNPLKLLAQASDSARDRDLLLLQTQSSSLGNRPSPSTASRKRKASINAARPFHGGHGSGGDDDNDDNDDDHDEHCHHLRSRSQEQHHTRPPRNHASPRSMTLSTHPSSSTRPFGPARGKNYFANGLYVPKLDLDPLFDPIAQRVLDHAQAARLFDFFMLEINPQLTLLDPHLHTFAHVRNTSLLLLSATCWIAAKFLPDCAKAATELEARMRDVLLPSILLDGYRSAEIAQAFIILATYHPPTDTLAEDRSWTYIGFGIRVASELDMNSNLLHLPPARAADENLARRLRNRERTWLNLWLSETSLSQHMGRRPTLAIDPVVKGCRHWHLDQFALPEDKAIVAVVQLRLLLSRNIELFDTLDVALPPPPSRGTCDERDRQRTRSLSQLDFFRRTISTDLDSWLAIWTDRHVPSPSSSHSNPAVATSADGAPQRLKKAKLYYWYARLMLNTLPLKCSHLPRSALLPVYRDAYLAATSYLDLFLTTMVPHNLRFGHNSTIVTPTYCAIFALRLVSSSSAAAAANSDNRGQRQGSEVDVEVDAEAAFELVSRYVGALEEAGNVTAHRQGAAGSYAPYLQTVLARVRDSTPYPAVVATAFQAGQGGTPYPAFADSDDPILHNLFHFQAGPSGVQTVSSQPTNGSGVTDISYAELFNSTGDFVGLEEGLLNESIFGDMSLPFDGSAGGIWSRTA</sequence>
<dbReference type="Pfam" id="PF00172">
    <property type="entry name" value="Zn_clus"/>
    <property type="match status" value="1"/>
</dbReference>
<dbReference type="SUPFAM" id="SSF57701">
    <property type="entry name" value="Zn2/Cys6 DNA-binding domain"/>
    <property type="match status" value="1"/>
</dbReference>
<accession>A0A5C3F0T4</accession>
<evidence type="ECO:0000256" key="4">
    <source>
        <dbReference type="ARBA" id="ARBA00023163"/>
    </source>
</evidence>
<evidence type="ECO:0000256" key="2">
    <source>
        <dbReference type="ARBA" id="ARBA00023015"/>
    </source>
</evidence>
<dbReference type="InterPro" id="IPR001138">
    <property type="entry name" value="Zn2Cys6_DnaBD"/>
</dbReference>
<feature type="region of interest" description="Disordered" evidence="6">
    <location>
        <begin position="1"/>
        <end position="71"/>
    </location>
</feature>
<dbReference type="SMART" id="SM00066">
    <property type="entry name" value="GAL4"/>
    <property type="match status" value="1"/>
</dbReference>
<gene>
    <name evidence="8" type="ORF">PSFLO_03110</name>
</gene>
<evidence type="ECO:0000313" key="9">
    <source>
        <dbReference type="Proteomes" id="UP000323386"/>
    </source>
</evidence>
<evidence type="ECO:0000256" key="3">
    <source>
        <dbReference type="ARBA" id="ARBA00023125"/>
    </source>
</evidence>
<organism evidence="8 9">
    <name type="scientific">Pseudozyma flocculosa</name>
    <dbReference type="NCBI Taxonomy" id="84751"/>
    <lineage>
        <taxon>Eukaryota</taxon>
        <taxon>Fungi</taxon>
        <taxon>Dikarya</taxon>
        <taxon>Basidiomycota</taxon>
        <taxon>Ustilaginomycotina</taxon>
        <taxon>Ustilaginomycetes</taxon>
        <taxon>Ustilaginales</taxon>
        <taxon>Ustilaginaceae</taxon>
        <taxon>Pseudozyma</taxon>
    </lineage>
</organism>
<comment type="subcellular location">
    <subcellularLocation>
        <location evidence="1">Nucleus</location>
    </subcellularLocation>
</comment>
<dbReference type="OrthoDB" id="3163292at2759"/>
<dbReference type="PANTHER" id="PTHR31845">
    <property type="entry name" value="FINGER DOMAIN PROTEIN, PUTATIVE-RELATED"/>
    <property type="match status" value="1"/>
</dbReference>
<evidence type="ECO:0000259" key="7">
    <source>
        <dbReference type="PROSITE" id="PS50048"/>
    </source>
</evidence>
<feature type="region of interest" description="Disordered" evidence="6">
    <location>
        <begin position="141"/>
        <end position="161"/>
    </location>
</feature>
<keyword evidence="4" id="KW-0804">Transcription</keyword>
<dbReference type="GO" id="GO:0005634">
    <property type="term" value="C:nucleus"/>
    <property type="evidence" value="ECO:0007669"/>
    <property type="project" value="UniProtKB-SubCell"/>
</dbReference>
<dbReference type="InterPro" id="IPR036864">
    <property type="entry name" value="Zn2-C6_fun-type_DNA-bd_sf"/>
</dbReference>
<feature type="compositionally biased region" description="Acidic residues" evidence="6">
    <location>
        <begin position="221"/>
        <end position="232"/>
    </location>
</feature>
<dbReference type="PROSITE" id="PS50048">
    <property type="entry name" value="ZN2_CY6_FUNGAL_2"/>
    <property type="match status" value="1"/>
</dbReference>
<feature type="domain" description="Zn(2)-C6 fungal-type" evidence="7">
    <location>
        <begin position="72"/>
        <end position="101"/>
    </location>
</feature>
<feature type="compositionally biased region" description="Polar residues" evidence="6">
    <location>
        <begin position="257"/>
        <end position="272"/>
    </location>
</feature>
<dbReference type="GO" id="GO:0000981">
    <property type="term" value="F:DNA-binding transcription factor activity, RNA polymerase II-specific"/>
    <property type="evidence" value="ECO:0007669"/>
    <property type="project" value="InterPro"/>
</dbReference>
<feature type="compositionally biased region" description="Pro residues" evidence="6">
    <location>
        <begin position="1"/>
        <end position="10"/>
    </location>
</feature>
<keyword evidence="5" id="KW-0539">Nucleus</keyword>
<dbReference type="CDD" id="cd00067">
    <property type="entry name" value="GAL4"/>
    <property type="match status" value="1"/>
</dbReference>
<protein>
    <recommendedName>
        <fullName evidence="7">Zn(2)-C6 fungal-type domain-containing protein</fullName>
    </recommendedName>
</protein>
<evidence type="ECO:0000256" key="1">
    <source>
        <dbReference type="ARBA" id="ARBA00004123"/>
    </source>
</evidence>
<dbReference type="GO" id="GO:0000976">
    <property type="term" value="F:transcription cis-regulatory region binding"/>
    <property type="evidence" value="ECO:0007669"/>
    <property type="project" value="TreeGrafter"/>
</dbReference>
<feature type="compositionally biased region" description="Low complexity" evidence="6">
    <location>
        <begin position="44"/>
        <end position="63"/>
    </location>
</feature>
<feature type="region of interest" description="Disordered" evidence="6">
    <location>
        <begin position="184"/>
        <end position="277"/>
    </location>
</feature>
<reference evidence="8 9" key="1">
    <citation type="submission" date="2018-03" db="EMBL/GenBank/DDBJ databases">
        <authorList>
            <person name="Guldener U."/>
        </authorList>
    </citation>
    <scope>NUCLEOTIDE SEQUENCE [LARGE SCALE GENOMIC DNA]</scope>
    <source>
        <strain evidence="8 9">DAOM196992</strain>
    </source>
</reference>
<dbReference type="GO" id="GO:0008270">
    <property type="term" value="F:zinc ion binding"/>
    <property type="evidence" value="ECO:0007669"/>
    <property type="project" value="InterPro"/>
</dbReference>
<evidence type="ECO:0000256" key="5">
    <source>
        <dbReference type="ARBA" id="ARBA00023242"/>
    </source>
</evidence>
<dbReference type="PROSITE" id="PS00463">
    <property type="entry name" value="ZN2_CY6_FUNGAL_1"/>
    <property type="match status" value="1"/>
</dbReference>
<dbReference type="PANTHER" id="PTHR31845:SF19">
    <property type="entry name" value="TRANSCRIPTION FACTOR DOMAIN-CONTAINING PROTEIN"/>
    <property type="match status" value="1"/>
</dbReference>
<dbReference type="Proteomes" id="UP000323386">
    <property type="component" value="Unassembled WGS sequence"/>
</dbReference>
<feature type="compositionally biased region" description="Low complexity" evidence="6">
    <location>
        <begin position="11"/>
        <end position="36"/>
    </location>
</feature>
<dbReference type="EMBL" id="OOIP01000007">
    <property type="protein sequence ID" value="SPO37635.1"/>
    <property type="molecule type" value="Genomic_DNA"/>
</dbReference>
<name>A0A5C3F0T4_9BASI</name>
<keyword evidence="3" id="KW-0238">DNA-binding</keyword>